<evidence type="ECO:0000313" key="5">
    <source>
        <dbReference type="Proteomes" id="UP000317178"/>
    </source>
</evidence>
<dbReference type="Pfam" id="PF14237">
    <property type="entry name" value="GYF_2"/>
    <property type="match status" value="2"/>
</dbReference>
<dbReference type="Proteomes" id="UP000317178">
    <property type="component" value="Chromosome"/>
</dbReference>
<evidence type="ECO:0000259" key="3">
    <source>
        <dbReference type="Pfam" id="PF14237"/>
    </source>
</evidence>
<accession>A0A518CI44</accession>
<dbReference type="KEGG" id="plon:Pla110_06000"/>
<sequence length="474" mass="52551">MSENWYFKLFGEQFGPVSQDELESLAQIGKLSKTDSVRNGQNTDWQQASEVIDFTRVEEIRLESGIIPMSTLTGWDDGARRATPTTTPLTGSSEFPSLDDIIIAREDKTDQQSLSLENFLNQHGSKIPSSIDQNSEDSHFELAGDIASQLMEPWYVKSLGKESGPFSPLELQMKVRREEIDRNDFLRRGTTGAWQRAERVDDFKFPTSKLRLASAPLDSSAPEEPEADLDSQVSTPRKPKRKSRRKSKSSRADKITGQNEVDSDEKAAALAAFFADHDFDDEEGTAPVDLNISDRNSSSEMVNNPTPADFSQPTTPLPVNKPVMATAPRRKNVGGGMSLNFDFSSLAEGPGRYALVGVVLFGLALGLYFFNPFKGGGSQLTAAEQLWAEVQTKQSDPGFPNEAASVYLPQAQELWESLKPIPNIENKVIAHVKTAVKDGLIPYLSKYPENNEQGAETIKYHLDEGRKRYESGNY</sequence>
<reference evidence="4 5" key="1">
    <citation type="submission" date="2019-02" db="EMBL/GenBank/DDBJ databases">
        <title>Deep-cultivation of Planctomycetes and their phenomic and genomic characterization uncovers novel biology.</title>
        <authorList>
            <person name="Wiegand S."/>
            <person name="Jogler M."/>
            <person name="Boedeker C."/>
            <person name="Pinto D."/>
            <person name="Vollmers J."/>
            <person name="Rivas-Marin E."/>
            <person name="Kohn T."/>
            <person name="Peeters S.H."/>
            <person name="Heuer A."/>
            <person name="Rast P."/>
            <person name="Oberbeckmann S."/>
            <person name="Bunk B."/>
            <person name="Jeske O."/>
            <person name="Meyerdierks A."/>
            <person name="Storesund J.E."/>
            <person name="Kallscheuer N."/>
            <person name="Luecker S."/>
            <person name="Lage O.M."/>
            <person name="Pohl T."/>
            <person name="Merkel B.J."/>
            <person name="Hornburger P."/>
            <person name="Mueller R.-W."/>
            <person name="Bruemmer F."/>
            <person name="Labrenz M."/>
            <person name="Spormann A.M."/>
            <person name="Op den Camp H."/>
            <person name="Overmann J."/>
            <person name="Amann R."/>
            <person name="Jetten M.S.M."/>
            <person name="Mascher T."/>
            <person name="Medema M.H."/>
            <person name="Devos D.P."/>
            <person name="Kaster A.-K."/>
            <person name="Ovreas L."/>
            <person name="Rohde M."/>
            <person name="Galperin M.Y."/>
            <person name="Jogler C."/>
        </authorList>
    </citation>
    <scope>NUCLEOTIDE SEQUENCE [LARGE SCALE GENOMIC DNA]</scope>
    <source>
        <strain evidence="4 5">Pla110</strain>
    </source>
</reference>
<feature type="compositionally biased region" description="Polar residues" evidence="1">
    <location>
        <begin position="293"/>
        <end position="314"/>
    </location>
</feature>
<proteinExistence type="predicted"/>
<dbReference type="OrthoDB" id="254120at2"/>
<organism evidence="4 5">
    <name type="scientific">Polystyrenella longa</name>
    <dbReference type="NCBI Taxonomy" id="2528007"/>
    <lineage>
        <taxon>Bacteria</taxon>
        <taxon>Pseudomonadati</taxon>
        <taxon>Planctomycetota</taxon>
        <taxon>Planctomycetia</taxon>
        <taxon>Planctomycetales</taxon>
        <taxon>Planctomycetaceae</taxon>
        <taxon>Polystyrenella</taxon>
    </lineage>
</organism>
<keyword evidence="2" id="KW-1133">Transmembrane helix</keyword>
<feature type="region of interest" description="Disordered" evidence="1">
    <location>
        <begin position="214"/>
        <end position="263"/>
    </location>
</feature>
<feature type="compositionally biased region" description="Basic residues" evidence="1">
    <location>
        <begin position="237"/>
        <end position="249"/>
    </location>
</feature>
<feature type="domain" description="GYF" evidence="3">
    <location>
        <begin position="5"/>
        <end position="53"/>
    </location>
</feature>
<dbReference type="AlphaFoldDB" id="A0A518CI44"/>
<dbReference type="EMBL" id="CP036281">
    <property type="protein sequence ID" value="QDU78896.1"/>
    <property type="molecule type" value="Genomic_DNA"/>
</dbReference>
<keyword evidence="2" id="KW-0812">Transmembrane</keyword>
<name>A0A518CI44_9PLAN</name>
<evidence type="ECO:0000313" key="4">
    <source>
        <dbReference type="EMBL" id="QDU78896.1"/>
    </source>
</evidence>
<feature type="domain" description="GYF" evidence="3">
    <location>
        <begin position="154"/>
        <end position="203"/>
    </location>
</feature>
<protein>
    <recommendedName>
        <fullName evidence="3">GYF domain-containing protein</fullName>
    </recommendedName>
</protein>
<dbReference type="InterPro" id="IPR025640">
    <property type="entry name" value="GYF_2"/>
</dbReference>
<evidence type="ECO:0000256" key="2">
    <source>
        <dbReference type="SAM" id="Phobius"/>
    </source>
</evidence>
<feature type="region of interest" description="Disordered" evidence="1">
    <location>
        <begin position="293"/>
        <end position="319"/>
    </location>
</feature>
<gene>
    <name evidence="4" type="ORF">Pla110_06000</name>
</gene>
<keyword evidence="2" id="KW-0472">Membrane</keyword>
<evidence type="ECO:0000256" key="1">
    <source>
        <dbReference type="SAM" id="MobiDB-lite"/>
    </source>
</evidence>
<feature type="transmembrane region" description="Helical" evidence="2">
    <location>
        <begin position="353"/>
        <end position="370"/>
    </location>
</feature>
<keyword evidence="5" id="KW-1185">Reference proteome</keyword>
<dbReference type="RefSeq" id="WP_144992992.1">
    <property type="nucleotide sequence ID" value="NZ_CP036281.1"/>
</dbReference>